<feature type="repeat" description="TPR" evidence="2">
    <location>
        <begin position="221"/>
        <end position="254"/>
    </location>
</feature>
<sequence length="388" mass="43697">MKEEKTPSVVEVQHQIRANASQLQDYFSDLYAWEKTIHKEDSARKRAAKTAKSPTAIAAPPPRTATIIGVDSNGEKVSTANEKKLDAHTYDKGYKRWEKFDVDAALKEADEDEGNKRQNKQQSASVQASGTGPSRVTATSNIPAASTTTKTREELEKEEGNAHYKRGDYVAAIKSYTRCLGYNPQNAVVLSNRAMAYLKNREFANAEDDCTLALKSDPAHVKSYSRRGTARNALGKHRLALLDFHRAAMLDPKSRQIQTQLQSTRNVIRTAIKRSPKRTEFSIEVVGESPMAKQTPSEHYDAENKENVGSQQPKTSDTKKIAPPMQQTASILPPSPELCLWNRRSKRRRKRVQPFYPSYRRRHLLVRTSLGAYGRLLRCVEIQSRKVS</sequence>
<dbReference type="GO" id="GO:0101031">
    <property type="term" value="C:protein folding chaperone complex"/>
    <property type="evidence" value="ECO:0007669"/>
    <property type="project" value="TreeGrafter"/>
</dbReference>
<name>A0A081B1U1_PHYNI</name>
<protein>
    <submittedName>
        <fullName evidence="4">Uncharacterized protein</fullName>
    </submittedName>
</protein>
<gene>
    <name evidence="4" type="ORF">F444_01077</name>
</gene>
<feature type="region of interest" description="Disordered" evidence="3">
    <location>
        <begin position="287"/>
        <end position="320"/>
    </location>
</feature>
<dbReference type="PANTHER" id="PTHR46423:SF1">
    <property type="entry name" value="RNA POLYMERASE II-ASSOCIATED PROTEIN 3"/>
    <property type="match status" value="1"/>
</dbReference>
<dbReference type="PANTHER" id="PTHR46423">
    <property type="entry name" value="RNA POLYMERASE II-ASSOCIATED PROTEIN 3"/>
    <property type="match status" value="1"/>
</dbReference>
<feature type="compositionally biased region" description="Polar residues" evidence="3">
    <location>
        <begin position="120"/>
        <end position="146"/>
    </location>
</feature>
<accession>A0A081B1U1</accession>
<feature type="compositionally biased region" description="Basic and acidic residues" evidence="3">
    <location>
        <begin position="150"/>
        <end position="161"/>
    </location>
</feature>
<feature type="compositionally biased region" description="Basic and acidic residues" evidence="3">
    <location>
        <begin position="296"/>
        <end position="306"/>
    </location>
</feature>
<dbReference type="SUPFAM" id="SSF48452">
    <property type="entry name" value="TPR-like"/>
    <property type="match status" value="1"/>
</dbReference>
<dbReference type="Pfam" id="PF13181">
    <property type="entry name" value="TPR_8"/>
    <property type="match status" value="1"/>
</dbReference>
<dbReference type="OrthoDB" id="2423701at2759"/>
<feature type="region of interest" description="Disordered" evidence="3">
    <location>
        <begin position="43"/>
        <end position="69"/>
    </location>
</feature>
<feature type="region of interest" description="Disordered" evidence="3">
    <location>
        <begin position="109"/>
        <end position="161"/>
    </location>
</feature>
<dbReference type="InterPro" id="IPR011990">
    <property type="entry name" value="TPR-like_helical_dom_sf"/>
</dbReference>
<dbReference type="InterPro" id="IPR019734">
    <property type="entry name" value="TPR_rpt"/>
</dbReference>
<dbReference type="AlphaFoldDB" id="A0A081B1U1"/>
<evidence type="ECO:0000256" key="1">
    <source>
        <dbReference type="ARBA" id="ARBA00022803"/>
    </source>
</evidence>
<organism evidence="4 5">
    <name type="scientific">Phytophthora nicotianae P1976</name>
    <dbReference type="NCBI Taxonomy" id="1317066"/>
    <lineage>
        <taxon>Eukaryota</taxon>
        <taxon>Sar</taxon>
        <taxon>Stramenopiles</taxon>
        <taxon>Oomycota</taxon>
        <taxon>Peronosporomycetes</taxon>
        <taxon>Peronosporales</taxon>
        <taxon>Peronosporaceae</taxon>
        <taxon>Phytophthora</taxon>
    </lineage>
</organism>
<dbReference type="SMART" id="SM00028">
    <property type="entry name" value="TPR"/>
    <property type="match status" value="3"/>
</dbReference>
<feature type="repeat" description="TPR" evidence="2">
    <location>
        <begin position="153"/>
        <end position="186"/>
    </location>
</feature>
<evidence type="ECO:0000313" key="4">
    <source>
        <dbReference type="EMBL" id="ETO85102.1"/>
    </source>
</evidence>
<feature type="compositionally biased region" description="Low complexity" evidence="3">
    <location>
        <begin position="50"/>
        <end position="68"/>
    </location>
</feature>
<reference evidence="4 5" key="1">
    <citation type="submission" date="2013-11" db="EMBL/GenBank/DDBJ databases">
        <title>The Genome Sequence of Phytophthora parasitica P1976.</title>
        <authorList>
            <consortium name="The Broad Institute Genomics Platform"/>
            <person name="Russ C."/>
            <person name="Tyler B."/>
            <person name="Panabieres F."/>
            <person name="Shan W."/>
            <person name="Tripathy S."/>
            <person name="Grunwald N."/>
            <person name="Machado M."/>
            <person name="Johnson C.S."/>
            <person name="Walker B."/>
            <person name="Young S."/>
            <person name="Zeng Q."/>
            <person name="Gargeya S."/>
            <person name="Fitzgerald M."/>
            <person name="Haas B."/>
            <person name="Abouelleil A."/>
            <person name="Allen A.W."/>
            <person name="Alvarado L."/>
            <person name="Arachchi H.M."/>
            <person name="Berlin A.M."/>
            <person name="Chapman S.B."/>
            <person name="Gainer-Dewar J."/>
            <person name="Goldberg J."/>
            <person name="Griggs A."/>
            <person name="Gujja S."/>
            <person name="Hansen M."/>
            <person name="Howarth C."/>
            <person name="Imamovic A."/>
            <person name="Ireland A."/>
            <person name="Larimer J."/>
            <person name="McCowan C."/>
            <person name="Murphy C."/>
            <person name="Pearson M."/>
            <person name="Poon T.W."/>
            <person name="Priest M."/>
            <person name="Roberts A."/>
            <person name="Saif S."/>
            <person name="Shea T."/>
            <person name="Sisk P."/>
            <person name="Sykes S."/>
            <person name="Wortman J."/>
            <person name="Nusbaum C."/>
            <person name="Birren B."/>
        </authorList>
    </citation>
    <scope>NUCLEOTIDE SEQUENCE [LARGE SCALE GENOMIC DNA]</scope>
    <source>
        <strain evidence="4 5">P1976</strain>
    </source>
</reference>
<dbReference type="PROSITE" id="PS50005">
    <property type="entry name" value="TPR"/>
    <property type="match status" value="2"/>
</dbReference>
<dbReference type="Proteomes" id="UP000028582">
    <property type="component" value="Unassembled WGS sequence"/>
</dbReference>
<comment type="caution">
    <text evidence="4">The sequence shown here is derived from an EMBL/GenBank/DDBJ whole genome shotgun (WGS) entry which is preliminary data.</text>
</comment>
<evidence type="ECO:0000313" key="5">
    <source>
        <dbReference type="Proteomes" id="UP000028582"/>
    </source>
</evidence>
<dbReference type="EMBL" id="ANJA01000193">
    <property type="protein sequence ID" value="ETO85102.1"/>
    <property type="molecule type" value="Genomic_DNA"/>
</dbReference>
<evidence type="ECO:0000256" key="2">
    <source>
        <dbReference type="PROSITE-ProRule" id="PRU00339"/>
    </source>
</evidence>
<dbReference type="Gene3D" id="1.25.40.10">
    <property type="entry name" value="Tetratricopeptide repeat domain"/>
    <property type="match status" value="1"/>
</dbReference>
<evidence type="ECO:0000256" key="3">
    <source>
        <dbReference type="SAM" id="MobiDB-lite"/>
    </source>
</evidence>
<keyword evidence="1 2" id="KW-0802">TPR repeat</keyword>
<dbReference type="InterPro" id="IPR051966">
    <property type="entry name" value="RPAP3"/>
</dbReference>
<proteinExistence type="predicted"/>